<reference evidence="2" key="1">
    <citation type="journal article" date="2019" name="Int. J. Syst. Evol. Microbiol.">
        <title>The Global Catalogue of Microorganisms (GCM) 10K type strain sequencing project: providing services to taxonomists for standard genome sequencing and annotation.</title>
        <authorList>
            <consortium name="The Broad Institute Genomics Platform"/>
            <consortium name="The Broad Institute Genome Sequencing Center for Infectious Disease"/>
            <person name="Wu L."/>
            <person name="Ma J."/>
        </authorList>
    </citation>
    <scope>NUCLEOTIDE SEQUENCE [LARGE SCALE GENOMIC DNA]</scope>
    <source>
        <strain evidence="2">CECT 8551</strain>
    </source>
</reference>
<gene>
    <name evidence="1" type="ORF">ACFOUP_05460</name>
</gene>
<organism evidence="1 2">
    <name type="scientific">Belliella kenyensis</name>
    <dbReference type="NCBI Taxonomy" id="1472724"/>
    <lineage>
        <taxon>Bacteria</taxon>
        <taxon>Pseudomonadati</taxon>
        <taxon>Bacteroidota</taxon>
        <taxon>Cytophagia</taxon>
        <taxon>Cytophagales</taxon>
        <taxon>Cyclobacteriaceae</taxon>
        <taxon>Belliella</taxon>
    </lineage>
</organism>
<name>A0ABV8EIA5_9BACT</name>
<comment type="caution">
    <text evidence="1">The sequence shown here is derived from an EMBL/GenBank/DDBJ whole genome shotgun (WGS) entry which is preliminary data.</text>
</comment>
<accession>A0ABV8EIA5</accession>
<protein>
    <submittedName>
        <fullName evidence="1">BF3164 family lipoprotein</fullName>
    </submittedName>
</protein>
<keyword evidence="1" id="KW-0449">Lipoprotein</keyword>
<keyword evidence="2" id="KW-1185">Reference proteome</keyword>
<evidence type="ECO:0000313" key="2">
    <source>
        <dbReference type="Proteomes" id="UP001595766"/>
    </source>
</evidence>
<dbReference type="PROSITE" id="PS51257">
    <property type="entry name" value="PROKAR_LIPOPROTEIN"/>
    <property type="match status" value="1"/>
</dbReference>
<evidence type="ECO:0000313" key="1">
    <source>
        <dbReference type="EMBL" id="MFC3975812.1"/>
    </source>
</evidence>
<dbReference type="EMBL" id="JBHSAV010000016">
    <property type="protein sequence ID" value="MFC3975812.1"/>
    <property type="molecule type" value="Genomic_DNA"/>
</dbReference>
<dbReference type="RefSeq" id="WP_241296026.1">
    <property type="nucleotide sequence ID" value="NZ_JAKZGR010000011.1"/>
</dbReference>
<proteinExistence type="predicted"/>
<dbReference type="Proteomes" id="UP001595766">
    <property type="component" value="Unassembled WGS sequence"/>
</dbReference>
<dbReference type="Pfam" id="PF15869">
    <property type="entry name" value="TolB_like"/>
    <property type="match status" value="1"/>
</dbReference>
<sequence length="338" mass="39359">MKLTLYSLLLLFSFGCKQNIDKHFKVSPDKIINVSNQIIDIETDLLFAYPIPKISNKYLFIIDPLIPQEKKIHVFDKVSLKHIGSIGITGEGPGELSNTGDFALTPNQEDLWIPDFAKLKLFKFNIDSALNSEDYLPYYSNDFENDFFLSEFQFINENIAIGKGIEVLSSNSFRARIGKWNIQTGKIDKFGEEHPLLLNERTNGYFDYSEKHKLMAFAYISHDVLTVLDPDGIILFNIYGPKEFDNENRKLHFFSQVFFTDNYIITSYLGDYAFEFDNNKNPKSVQPSKILIFNLNGELVKAYETDYQIWKYIIDEENKRIICSFMDREQPLGYFQYD</sequence>